<keyword evidence="3" id="KW-1185">Reference proteome</keyword>
<dbReference type="PANTHER" id="PTHR11439">
    <property type="entry name" value="GAG-POL-RELATED RETROTRANSPOSON"/>
    <property type="match status" value="1"/>
</dbReference>
<organism evidence="2 3">
    <name type="scientific">Castilleja foliolosa</name>
    <dbReference type="NCBI Taxonomy" id="1961234"/>
    <lineage>
        <taxon>Eukaryota</taxon>
        <taxon>Viridiplantae</taxon>
        <taxon>Streptophyta</taxon>
        <taxon>Embryophyta</taxon>
        <taxon>Tracheophyta</taxon>
        <taxon>Spermatophyta</taxon>
        <taxon>Magnoliopsida</taxon>
        <taxon>eudicotyledons</taxon>
        <taxon>Gunneridae</taxon>
        <taxon>Pentapetalae</taxon>
        <taxon>asterids</taxon>
        <taxon>lamiids</taxon>
        <taxon>Lamiales</taxon>
        <taxon>Orobanchaceae</taxon>
        <taxon>Pedicularideae</taxon>
        <taxon>Castillejinae</taxon>
        <taxon>Castilleja</taxon>
    </lineage>
</organism>
<feature type="domain" description="Reverse transcriptase Ty1/copia-type" evidence="1">
    <location>
        <begin position="2"/>
        <end position="181"/>
    </location>
</feature>
<gene>
    <name evidence="2" type="ORF">CASFOL_022033</name>
</gene>
<name>A0ABD3CZL1_9LAMI</name>
<sequence>MLVLSMVAEMDLELDQMDVTTAFLHGELEETIYMKQPPGFEKGAEDKVCLLRKSLYGLRQAPRQWNKRFDQFMVSIGFKKSKYDNCVYLNGKSSWNSKIILLLYVDDILIVAKRRDLVDELKDKLKSEFEMKDMGQASKILGIEITRHRKAREVILSQHRYLSKVLEKYGMLEAKAVTSPLGAQFKLKSDQSPKSKEECEEMQVLPYANVIGSIMYAMVCTRPDLAFALSILSRFMGNPGKTHWQAAKWFLRYVKGSLHTRLVYRQSDEDVMIRGYVDSDYAGCSDTRKSTTGYVFTCFGGAISWKSRLQKVVALSSTEAEFIAATEAVKESIWLKGFVHELLDEEKVITVYCDNQSAIHLTKNPMFHERSKHIDVRLHFIRDIVARNEVCMEKIGTEDNPADVMTKVLPMSKFRYCLELVQLEHGRAPALLF</sequence>
<evidence type="ECO:0000313" key="2">
    <source>
        <dbReference type="EMBL" id="KAL3634979.1"/>
    </source>
</evidence>
<evidence type="ECO:0000259" key="1">
    <source>
        <dbReference type="Pfam" id="PF07727"/>
    </source>
</evidence>
<dbReference type="AlphaFoldDB" id="A0ABD3CZL1"/>
<accession>A0ABD3CZL1</accession>
<comment type="caution">
    <text evidence="2">The sequence shown here is derived from an EMBL/GenBank/DDBJ whole genome shotgun (WGS) entry which is preliminary data.</text>
</comment>
<dbReference type="EMBL" id="JAVIJP010000028">
    <property type="protein sequence ID" value="KAL3634979.1"/>
    <property type="molecule type" value="Genomic_DNA"/>
</dbReference>
<dbReference type="Proteomes" id="UP001632038">
    <property type="component" value="Unassembled WGS sequence"/>
</dbReference>
<protein>
    <recommendedName>
        <fullName evidence="1">Reverse transcriptase Ty1/copia-type domain-containing protein</fullName>
    </recommendedName>
</protein>
<proteinExistence type="predicted"/>
<dbReference type="InterPro" id="IPR013103">
    <property type="entry name" value="RVT_2"/>
</dbReference>
<reference evidence="3" key="1">
    <citation type="journal article" date="2024" name="IScience">
        <title>Strigolactones Initiate the Formation of Haustorium-like Structures in Castilleja.</title>
        <authorList>
            <person name="Buerger M."/>
            <person name="Peterson D."/>
            <person name="Chory J."/>
        </authorList>
    </citation>
    <scope>NUCLEOTIDE SEQUENCE [LARGE SCALE GENOMIC DNA]</scope>
</reference>
<dbReference type="InterPro" id="IPR043502">
    <property type="entry name" value="DNA/RNA_pol_sf"/>
</dbReference>
<evidence type="ECO:0000313" key="3">
    <source>
        <dbReference type="Proteomes" id="UP001632038"/>
    </source>
</evidence>
<dbReference type="Pfam" id="PF07727">
    <property type="entry name" value="RVT_2"/>
    <property type="match status" value="1"/>
</dbReference>
<dbReference type="SUPFAM" id="SSF56672">
    <property type="entry name" value="DNA/RNA polymerases"/>
    <property type="match status" value="1"/>
</dbReference>
<dbReference type="CDD" id="cd09272">
    <property type="entry name" value="RNase_HI_RT_Ty1"/>
    <property type="match status" value="1"/>
</dbReference>